<reference evidence="5" key="2">
    <citation type="submission" date="2021-04" db="EMBL/GenBank/DDBJ databases">
        <authorList>
            <person name="Gilroy R."/>
        </authorList>
    </citation>
    <scope>NUCLEOTIDE SEQUENCE</scope>
    <source>
        <strain evidence="5">3436</strain>
    </source>
</reference>
<comment type="caution">
    <text evidence="5">The sequence shown here is derived from an EMBL/GenBank/DDBJ whole genome shotgun (WGS) entry which is preliminary data.</text>
</comment>
<organism evidence="5 6">
    <name type="scientific">Candidatus Gemmiger excrementavium</name>
    <dbReference type="NCBI Taxonomy" id="2838608"/>
    <lineage>
        <taxon>Bacteria</taxon>
        <taxon>Bacillati</taxon>
        <taxon>Bacillota</taxon>
        <taxon>Clostridia</taxon>
        <taxon>Eubacteriales</taxon>
        <taxon>Gemmiger</taxon>
    </lineage>
</organism>
<name>A0A9D2F483_9FIRM</name>
<feature type="domain" description="DUF3048" evidence="3">
    <location>
        <begin position="57"/>
        <end position="196"/>
    </location>
</feature>
<protein>
    <submittedName>
        <fullName evidence="5">DUF3048 C-terminal domain-containing protein</fullName>
    </submittedName>
</protein>
<dbReference type="InterPro" id="IPR035328">
    <property type="entry name" value="DUF3048_C"/>
</dbReference>
<feature type="domain" description="DUF3048" evidence="4">
    <location>
        <begin position="232"/>
        <end position="342"/>
    </location>
</feature>
<dbReference type="Pfam" id="PF17479">
    <property type="entry name" value="DUF3048_C"/>
    <property type="match status" value="1"/>
</dbReference>
<dbReference type="InterPro" id="IPR021416">
    <property type="entry name" value="DUF3048_N"/>
</dbReference>
<dbReference type="Proteomes" id="UP000824031">
    <property type="component" value="Unassembled WGS sequence"/>
</dbReference>
<accession>A0A9D2F483</accession>
<gene>
    <name evidence="5" type="ORF">H9810_08215</name>
</gene>
<feature type="region of interest" description="Disordered" evidence="1">
    <location>
        <begin position="34"/>
        <end position="62"/>
    </location>
</feature>
<reference evidence="5" key="1">
    <citation type="journal article" date="2021" name="PeerJ">
        <title>Extensive microbial diversity within the chicken gut microbiome revealed by metagenomics and culture.</title>
        <authorList>
            <person name="Gilroy R."/>
            <person name="Ravi A."/>
            <person name="Getino M."/>
            <person name="Pursley I."/>
            <person name="Horton D.L."/>
            <person name="Alikhan N.F."/>
            <person name="Baker D."/>
            <person name="Gharbi K."/>
            <person name="Hall N."/>
            <person name="Watson M."/>
            <person name="Adriaenssens E.M."/>
            <person name="Foster-Nyarko E."/>
            <person name="Jarju S."/>
            <person name="Secka A."/>
            <person name="Antonio M."/>
            <person name="Oren A."/>
            <person name="Chaudhuri R.R."/>
            <person name="La Ragione R."/>
            <person name="Hildebrand F."/>
            <person name="Pallen M.J."/>
        </authorList>
    </citation>
    <scope>NUCLEOTIDE SEQUENCE</scope>
    <source>
        <strain evidence="5">3436</strain>
    </source>
</reference>
<dbReference type="InterPro" id="IPR023158">
    <property type="entry name" value="YerB-like_sf"/>
</dbReference>
<dbReference type="Pfam" id="PF11258">
    <property type="entry name" value="DUF3048"/>
    <property type="match status" value="1"/>
</dbReference>
<feature type="compositionally biased region" description="Pro residues" evidence="1">
    <location>
        <begin position="43"/>
        <end position="55"/>
    </location>
</feature>
<evidence type="ECO:0000256" key="1">
    <source>
        <dbReference type="SAM" id="MobiDB-lite"/>
    </source>
</evidence>
<sequence>MRQRILALGAAAALGASLLLGGCSLFGGAESGSTATAETAAPTPEPTPAGEPVPNPLTGLADADYTNRRPVAVTLRTLEGAAPHWGLSAADVVVEGVSEGTTAGMMALYATPDVISKVGPVGPGRDLMLQLALPLNAVPVHIDKNIYAKNLLNTLAYQDLDGYHIGKAAFAFDQDRQNAGYREENCWYTTGEMIVNGLSNYGVTLEGENAPLFLFGERPAVEENARNGTTLTIAFSPDDSEQLVYAADTGLYAKTNADGSPTIDADNGQQIAFTNVFVLYASSGIKDDGYTRQYDMTGGTGLYLTGGAWEPIHWTKEDATGPLQLTDAAGEPLVVNPGKSFIAIWGGYYGQGLTLTGADGAEQTLPEKPALLESGISDEAAAAAQAEFDAQQRIVDAQEAYTDAMAQLPDAETALTDAQTALDADSENADLIAARDAAQAKVDELNQIIADSTAILAEAGIDPAATPAPEGDAAAAESTAE</sequence>
<evidence type="ECO:0000259" key="4">
    <source>
        <dbReference type="Pfam" id="PF17479"/>
    </source>
</evidence>
<proteinExistence type="predicted"/>
<dbReference type="AlphaFoldDB" id="A0A9D2F483"/>
<dbReference type="Gene3D" id="3.50.90.10">
    <property type="entry name" value="YerB-like"/>
    <property type="match status" value="1"/>
</dbReference>
<evidence type="ECO:0000313" key="6">
    <source>
        <dbReference type="Proteomes" id="UP000824031"/>
    </source>
</evidence>
<evidence type="ECO:0000313" key="5">
    <source>
        <dbReference type="EMBL" id="HIZ48686.1"/>
    </source>
</evidence>
<feature type="chain" id="PRO_5038887225" evidence="2">
    <location>
        <begin position="30"/>
        <end position="481"/>
    </location>
</feature>
<dbReference type="EMBL" id="DXBO01000122">
    <property type="protein sequence ID" value="HIZ48686.1"/>
    <property type="molecule type" value="Genomic_DNA"/>
</dbReference>
<evidence type="ECO:0000259" key="3">
    <source>
        <dbReference type="Pfam" id="PF11258"/>
    </source>
</evidence>
<feature type="signal peptide" evidence="2">
    <location>
        <begin position="1"/>
        <end position="29"/>
    </location>
</feature>
<keyword evidence="2" id="KW-0732">Signal</keyword>
<feature type="region of interest" description="Disordered" evidence="1">
    <location>
        <begin position="461"/>
        <end position="481"/>
    </location>
</feature>
<dbReference type="PROSITE" id="PS51257">
    <property type="entry name" value="PROKAR_LIPOPROTEIN"/>
    <property type="match status" value="1"/>
</dbReference>
<dbReference type="SUPFAM" id="SSF159774">
    <property type="entry name" value="YerB-like"/>
    <property type="match status" value="1"/>
</dbReference>
<evidence type="ECO:0000256" key="2">
    <source>
        <dbReference type="SAM" id="SignalP"/>
    </source>
</evidence>
<feature type="compositionally biased region" description="Low complexity" evidence="1">
    <location>
        <begin position="462"/>
        <end position="481"/>
    </location>
</feature>